<evidence type="ECO:0000313" key="1">
    <source>
        <dbReference type="EMBL" id="GGD67563.1"/>
    </source>
</evidence>
<reference evidence="1" key="2">
    <citation type="submission" date="2020-09" db="EMBL/GenBank/DDBJ databases">
        <authorList>
            <person name="Sun Q."/>
            <person name="Zhou Y."/>
        </authorList>
    </citation>
    <scope>NUCLEOTIDE SEQUENCE</scope>
    <source>
        <strain evidence="1">CGMCC 1.15958</strain>
    </source>
</reference>
<gene>
    <name evidence="1" type="ORF">GCM10011514_34550</name>
</gene>
<dbReference type="Proteomes" id="UP000609064">
    <property type="component" value="Unassembled WGS sequence"/>
</dbReference>
<keyword evidence="2" id="KW-1185">Reference proteome</keyword>
<dbReference type="EMBL" id="BMKK01000007">
    <property type="protein sequence ID" value="GGD67563.1"/>
    <property type="molecule type" value="Genomic_DNA"/>
</dbReference>
<evidence type="ECO:0000313" key="2">
    <source>
        <dbReference type="Proteomes" id="UP000609064"/>
    </source>
</evidence>
<dbReference type="AlphaFoldDB" id="A0A916YYN2"/>
<organism evidence="1 2">
    <name type="scientific">Emticicia aquatilis</name>
    <dbReference type="NCBI Taxonomy" id="1537369"/>
    <lineage>
        <taxon>Bacteria</taxon>
        <taxon>Pseudomonadati</taxon>
        <taxon>Bacteroidota</taxon>
        <taxon>Cytophagia</taxon>
        <taxon>Cytophagales</taxon>
        <taxon>Leadbetterellaceae</taxon>
        <taxon>Emticicia</taxon>
    </lineage>
</organism>
<comment type="caution">
    <text evidence="1">The sequence shown here is derived from an EMBL/GenBank/DDBJ whole genome shotgun (WGS) entry which is preliminary data.</text>
</comment>
<proteinExistence type="predicted"/>
<dbReference type="RefSeq" id="WP_188767730.1">
    <property type="nucleotide sequence ID" value="NZ_BMKK01000007.1"/>
</dbReference>
<sequence>MSAILDKELIRKSLKDLVTEDTNFVNELIIELKDDLRNVENQLFEETISNIFNRYEQTFKSLA</sequence>
<accession>A0A916YYN2</accession>
<protein>
    <submittedName>
        <fullName evidence="1">Uncharacterized protein</fullName>
    </submittedName>
</protein>
<reference evidence="1" key="1">
    <citation type="journal article" date="2014" name="Int. J. Syst. Evol. Microbiol.">
        <title>Complete genome sequence of Corynebacterium casei LMG S-19264T (=DSM 44701T), isolated from a smear-ripened cheese.</title>
        <authorList>
            <consortium name="US DOE Joint Genome Institute (JGI-PGF)"/>
            <person name="Walter F."/>
            <person name="Albersmeier A."/>
            <person name="Kalinowski J."/>
            <person name="Ruckert C."/>
        </authorList>
    </citation>
    <scope>NUCLEOTIDE SEQUENCE</scope>
    <source>
        <strain evidence="1">CGMCC 1.15958</strain>
    </source>
</reference>
<name>A0A916YYN2_9BACT</name>